<evidence type="ECO:0000313" key="6">
    <source>
        <dbReference type="EMBL" id="PIZ62128.1"/>
    </source>
</evidence>
<evidence type="ECO:0000313" key="7">
    <source>
        <dbReference type="Proteomes" id="UP000228503"/>
    </source>
</evidence>
<dbReference type="Pfam" id="PF01909">
    <property type="entry name" value="NTP_transf_2"/>
    <property type="match status" value="1"/>
</dbReference>
<accession>A0A2M7TWD6</accession>
<evidence type="ECO:0000256" key="3">
    <source>
        <dbReference type="ARBA" id="ARBA00047831"/>
    </source>
</evidence>
<feature type="domain" description="Polymerase nucleotidyl transferase" evidence="4">
    <location>
        <begin position="12"/>
        <end position="82"/>
    </location>
</feature>
<dbReference type="GO" id="GO:0046677">
    <property type="term" value="P:response to antibiotic"/>
    <property type="evidence" value="ECO:0007669"/>
    <property type="project" value="UniProtKB-KW"/>
</dbReference>
<dbReference type="EMBL" id="PFOB01000065">
    <property type="protein sequence ID" value="PIZ62128.1"/>
    <property type="molecule type" value="Genomic_DNA"/>
</dbReference>
<dbReference type="InterPro" id="IPR024172">
    <property type="entry name" value="AadA/Aad9"/>
</dbReference>
<dbReference type="InterPro" id="IPR025184">
    <property type="entry name" value="AadA_C"/>
</dbReference>
<dbReference type="Proteomes" id="UP000228503">
    <property type="component" value="Unassembled WGS sequence"/>
</dbReference>
<dbReference type="GO" id="GO:0070566">
    <property type="term" value="F:adenylyltransferase activity"/>
    <property type="evidence" value="ECO:0007669"/>
    <property type="project" value="InterPro"/>
</dbReference>
<dbReference type="AlphaFoldDB" id="A0A2M7TWD6"/>
<name>A0A2M7TWD6_9BACT</name>
<dbReference type="InterPro" id="IPR043519">
    <property type="entry name" value="NT_sf"/>
</dbReference>
<dbReference type="Gene3D" id="3.30.460.10">
    <property type="entry name" value="Beta Polymerase, domain 2"/>
    <property type="match status" value="1"/>
</dbReference>
<evidence type="ECO:0000259" key="4">
    <source>
        <dbReference type="Pfam" id="PF01909"/>
    </source>
</evidence>
<dbReference type="SUPFAM" id="SSF81301">
    <property type="entry name" value="Nucleotidyltransferase"/>
    <property type="match status" value="1"/>
</dbReference>
<reference evidence="7" key="1">
    <citation type="submission" date="2017-09" db="EMBL/GenBank/DDBJ databases">
        <title>Depth-based differentiation of microbial function through sediment-hosted aquifers and enrichment of novel symbionts in the deep terrestrial subsurface.</title>
        <authorList>
            <person name="Probst A.J."/>
            <person name="Ladd B."/>
            <person name="Jarett J.K."/>
            <person name="Geller-Mcgrath D.E."/>
            <person name="Sieber C.M.K."/>
            <person name="Emerson J.B."/>
            <person name="Anantharaman K."/>
            <person name="Thomas B.C."/>
            <person name="Malmstrom R."/>
            <person name="Stieglmeier M."/>
            <person name="Klingl A."/>
            <person name="Woyke T."/>
            <person name="Ryan C.M."/>
            <person name="Banfield J.F."/>
        </authorList>
    </citation>
    <scope>NUCLEOTIDE SEQUENCE [LARGE SCALE GENOMIC DNA]</scope>
</reference>
<protein>
    <submittedName>
        <fullName evidence="6">DNA polymerase subunit beta</fullName>
    </submittedName>
</protein>
<evidence type="ECO:0000259" key="5">
    <source>
        <dbReference type="Pfam" id="PF13427"/>
    </source>
</evidence>
<proteinExistence type="predicted"/>
<comment type="caution">
    <text evidence="6">The sequence shown here is derived from an EMBL/GenBank/DDBJ whole genome shotgun (WGS) entry which is preliminary data.</text>
</comment>
<sequence length="262" mass="29963">MNIPDHTQNILDKINHSFSDFFGKDLVGIYVHGSLAMGCYNPESSDIDFLIVINKSLTLSEKNHLIESTLRLVADTSEKLEFSVVTADQLENFTYPTPFEFHYSDSWKQKNIDRTIDLEETNTDPDLAAHFVITKKHGFMLTGKPIRELFPEIPLNYYLDSIQKDADWSYKNVLNGPDDGTCKVPHYAVLNFCRILAFMQDKLVTSKREGGEWGVKNLPSIYNPIIQEALKEYAKAGSSENIDCKLLKEYADYCMKRISKDI</sequence>
<organism evidence="6 7">
    <name type="scientific">Candidatus Roizmanbacteria bacterium CG_4_10_14_0_2_um_filter_39_13</name>
    <dbReference type="NCBI Taxonomy" id="1974825"/>
    <lineage>
        <taxon>Bacteria</taxon>
        <taxon>Candidatus Roizmaniibacteriota</taxon>
    </lineage>
</organism>
<evidence type="ECO:0000256" key="2">
    <source>
        <dbReference type="ARBA" id="ARBA00023251"/>
    </source>
</evidence>
<dbReference type="PIRSF" id="PIRSF000819">
    <property type="entry name" value="Streptomycin_3-adenylyltransf"/>
    <property type="match status" value="1"/>
</dbReference>
<comment type="catalytic activity">
    <reaction evidence="3">
        <text>spectinomycin + ATP = 9-O-adenylylspectinomycin + diphosphate</text>
        <dbReference type="Rhea" id="RHEA:63228"/>
        <dbReference type="ChEBI" id="CHEBI:30616"/>
        <dbReference type="ChEBI" id="CHEBI:33019"/>
        <dbReference type="ChEBI" id="CHEBI:146260"/>
        <dbReference type="ChEBI" id="CHEBI:146261"/>
    </reaction>
</comment>
<dbReference type="InterPro" id="IPR002934">
    <property type="entry name" value="Polymerase_NTP_transf_dom"/>
</dbReference>
<gene>
    <name evidence="6" type="ORF">COY16_05155</name>
</gene>
<keyword evidence="1" id="KW-0808">Transferase</keyword>
<feature type="domain" description="Adenylyltransferase AadA C-terminal" evidence="5">
    <location>
        <begin position="148"/>
        <end position="256"/>
    </location>
</feature>
<dbReference type="Pfam" id="PF13427">
    <property type="entry name" value="AadA_C"/>
    <property type="match status" value="1"/>
</dbReference>
<evidence type="ECO:0000256" key="1">
    <source>
        <dbReference type="ARBA" id="ARBA00022679"/>
    </source>
</evidence>
<keyword evidence="2" id="KW-0046">Antibiotic resistance</keyword>
<dbReference type="CDD" id="cd05403">
    <property type="entry name" value="NT_KNTase_like"/>
    <property type="match status" value="1"/>
</dbReference>